<dbReference type="AlphaFoldDB" id="A0A8H7ZYG1"/>
<keyword evidence="3" id="KW-1185">Reference proteome</keyword>
<evidence type="ECO:0000313" key="3">
    <source>
        <dbReference type="Proteomes" id="UP000673691"/>
    </source>
</evidence>
<protein>
    <submittedName>
        <fullName evidence="2">Uncharacterized protein</fullName>
    </submittedName>
</protein>
<dbReference type="Proteomes" id="UP000673691">
    <property type="component" value="Unassembled WGS sequence"/>
</dbReference>
<accession>A0A8H7ZYG1</accession>
<evidence type="ECO:0000256" key="1">
    <source>
        <dbReference type="SAM" id="MobiDB-lite"/>
    </source>
</evidence>
<sequence>MLRRPHPTARYARPPPLQGSLRAPPILSLLALSQYPAIPASSAARRRPRNRPCREGGTTTPDPPRLKNLHHPHPPIPNQRVAERIFIF</sequence>
<feature type="region of interest" description="Disordered" evidence="1">
    <location>
        <begin position="38"/>
        <end position="77"/>
    </location>
</feature>
<comment type="caution">
    <text evidence="2">The sequence shown here is derived from an EMBL/GenBank/DDBJ whole genome shotgun (WGS) entry which is preliminary data.</text>
</comment>
<reference evidence="2 3" key="1">
    <citation type="journal article" name="Sci. Rep.">
        <title>Genome-scale phylogenetic analyses confirm Olpidium as the closest living zoosporic fungus to the non-flagellated, terrestrial fungi.</title>
        <authorList>
            <person name="Chang Y."/>
            <person name="Rochon D."/>
            <person name="Sekimoto S."/>
            <person name="Wang Y."/>
            <person name="Chovatia M."/>
            <person name="Sandor L."/>
            <person name="Salamov A."/>
            <person name="Grigoriev I.V."/>
            <person name="Stajich J.E."/>
            <person name="Spatafora J.W."/>
        </authorList>
    </citation>
    <scope>NUCLEOTIDE SEQUENCE [LARGE SCALE GENOMIC DNA]</scope>
    <source>
        <strain evidence="2">S191</strain>
    </source>
</reference>
<dbReference type="EMBL" id="JAEFCI010003514">
    <property type="protein sequence ID" value="KAG5461522.1"/>
    <property type="molecule type" value="Genomic_DNA"/>
</dbReference>
<proteinExistence type="predicted"/>
<gene>
    <name evidence="2" type="ORF">BJ554DRAFT_6267</name>
</gene>
<organism evidence="2 3">
    <name type="scientific">Olpidium bornovanus</name>
    <dbReference type="NCBI Taxonomy" id="278681"/>
    <lineage>
        <taxon>Eukaryota</taxon>
        <taxon>Fungi</taxon>
        <taxon>Fungi incertae sedis</taxon>
        <taxon>Olpidiomycota</taxon>
        <taxon>Olpidiomycotina</taxon>
        <taxon>Olpidiomycetes</taxon>
        <taxon>Olpidiales</taxon>
        <taxon>Olpidiaceae</taxon>
        <taxon>Olpidium</taxon>
    </lineage>
</organism>
<feature type="region of interest" description="Disordered" evidence="1">
    <location>
        <begin position="1"/>
        <end position="22"/>
    </location>
</feature>
<name>A0A8H7ZYG1_9FUNG</name>
<evidence type="ECO:0000313" key="2">
    <source>
        <dbReference type="EMBL" id="KAG5461522.1"/>
    </source>
</evidence>